<dbReference type="Gene3D" id="3.40.50.10140">
    <property type="entry name" value="Toll/interleukin-1 receptor homology (TIR) domain"/>
    <property type="match status" value="1"/>
</dbReference>
<name>A0ABU6W4C3_9FABA</name>
<dbReference type="PROSITE" id="PS50104">
    <property type="entry name" value="TIR"/>
    <property type="match status" value="1"/>
</dbReference>
<evidence type="ECO:0000313" key="3">
    <source>
        <dbReference type="EMBL" id="MED6180189.1"/>
    </source>
</evidence>
<protein>
    <recommendedName>
        <fullName evidence="2">TIR domain-containing protein</fullName>
    </recommendedName>
</protein>
<feature type="domain" description="TIR" evidence="2">
    <location>
        <begin position="66"/>
        <end position="208"/>
    </location>
</feature>
<dbReference type="SMART" id="SM00255">
    <property type="entry name" value="TIR"/>
    <property type="match status" value="1"/>
</dbReference>
<reference evidence="3 4" key="1">
    <citation type="journal article" date="2023" name="Plants (Basel)">
        <title>Bridging the Gap: Combining Genomics and Transcriptomics Approaches to Understand Stylosanthes scabra, an Orphan Legume from the Brazilian Caatinga.</title>
        <authorList>
            <person name="Ferreira-Neto J.R.C."/>
            <person name="da Silva M.D."/>
            <person name="Binneck E."/>
            <person name="de Melo N.F."/>
            <person name="da Silva R.H."/>
            <person name="de Melo A.L.T.M."/>
            <person name="Pandolfi V."/>
            <person name="Bustamante F.O."/>
            <person name="Brasileiro-Vidal A.C."/>
            <person name="Benko-Iseppon A.M."/>
        </authorList>
    </citation>
    <scope>NUCLEOTIDE SEQUENCE [LARGE SCALE GENOMIC DNA]</scope>
    <source>
        <tissue evidence="3">Leaves</tissue>
    </source>
</reference>
<dbReference type="PANTHER" id="PTHR32009:SF106">
    <property type="entry name" value="TIR DOMAIN-CONTAINING PROTEIN"/>
    <property type="match status" value="1"/>
</dbReference>
<dbReference type="SUPFAM" id="SSF52200">
    <property type="entry name" value="Toll/Interleukin receptor TIR domain"/>
    <property type="match status" value="1"/>
</dbReference>
<keyword evidence="1" id="KW-0520">NAD</keyword>
<dbReference type="Proteomes" id="UP001341840">
    <property type="component" value="Unassembled WGS sequence"/>
</dbReference>
<comment type="caution">
    <text evidence="3">The sequence shown here is derived from an EMBL/GenBank/DDBJ whole genome shotgun (WGS) entry which is preliminary data.</text>
</comment>
<organism evidence="3 4">
    <name type="scientific">Stylosanthes scabra</name>
    <dbReference type="NCBI Taxonomy" id="79078"/>
    <lineage>
        <taxon>Eukaryota</taxon>
        <taxon>Viridiplantae</taxon>
        <taxon>Streptophyta</taxon>
        <taxon>Embryophyta</taxon>
        <taxon>Tracheophyta</taxon>
        <taxon>Spermatophyta</taxon>
        <taxon>Magnoliopsida</taxon>
        <taxon>eudicotyledons</taxon>
        <taxon>Gunneridae</taxon>
        <taxon>Pentapetalae</taxon>
        <taxon>rosids</taxon>
        <taxon>fabids</taxon>
        <taxon>Fabales</taxon>
        <taxon>Fabaceae</taxon>
        <taxon>Papilionoideae</taxon>
        <taxon>50 kb inversion clade</taxon>
        <taxon>dalbergioids sensu lato</taxon>
        <taxon>Dalbergieae</taxon>
        <taxon>Pterocarpus clade</taxon>
        <taxon>Stylosanthes</taxon>
    </lineage>
</organism>
<proteinExistence type="predicted"/>
<keyword evidence="4" id="KW-1185">Reference proteome</keyword>
<evidence type="ECO:0000259" key="2">
    <source>
        <dbReference type="PROSITE" id="PS50104"/>
    </source>
</evidence>
<accession>A0ABU6W4C3</accession>
<dbReference type="EMBL" id="JASCZI010181260">
    <property type="protein sequence ID" value="MED6180189.1"/>
    <property type="molecule type" value="Genomic_DNA"/>
</dbReference>
<sequence>MDNCRRVTFSHNNNNNNNNNNNVVRNMALYPQGFLSRFNFNLICRSEYEYELIQHLFDWISGHCTFNYDVLINFCGDDESCYSFTGFLYNALRQQRFNTFLRYVRLKAGNDKISVSNYAKAIERSKVSIIVFSKSYALDVRCLHELVHIVKQKRLNNQQVFPIFYNLEPSHVRYQTESFSLDGGELNTYHGKKLLVEEELRSALFERMDIQTRCT</sequence>
<dbReference type="Pfam" id="PF01582">
    <property type="entry name" value="TIR"/>
    <property type="match status" value="1"/>
</dbReference>
<dbReference type="InterPro" id="IPR035897">
    <property type="entry name" value="Toll_tir_struct_dom_sf"/>
</dbReference>
<gene>
    <name evidence="3" type="ORF">PIB30_008047</name>
</gene>
<evidence type="ECO:0000256" key="1">
    <source>
        <dbReference type="ARBA" id="ARBA00023027"/>
    </source>
</evidence>
<evidence type="ECO:0000313" key="4">
    <source>
        <dbReference type="Proteomes" id="UP001341840"/>
    </source>
</evidence>
<dbReference type="InterPro" id="IPR000157">
    <property type="entry name" value="TIR_dom"/>
</dbReference>
<dbReference type="PANTHER" id="PTHR32009">
    <property type="entry name" value="TMV RESISTANCE PROTEIN N-LIKE"/>
    <property type="match status" value="1"/>
</dbReference>